<gene>
    <name evidence="6" type="primary">wcuC</name>
</gene>
<protein>
    <recommendedName>
        <fullName evidence="5">Glycoside hydrolase family 5 domain-containing protein</fullName>
    </recommendedName>
</protein>
<dbReference type="InterPro" id="IPR001547">
    <property type="entry name" value="Glyco_hydro_5"/>
</dbReference>
<comment type="similarity">
    <text evidence="3">Belongs to the glycosyl hydrolase 5 (cellulase A) family.</text>
</comment>
<accession>A0A0P0YQP2</accession>
<sequence length="343" mass="39195">MLKNTMNKLLFSVSIILSLNSPVASSLEIGIGTHFQSYSSTPETYISLIKELGFTSFRDDYPWSKTEGSEGVYSVSKFLKKTDYALLNADRDGLNPLVILDYGNKLYNNGGYPTTERDIQAFANYAGWVSHRYKGKVKYYEIWNEWTIATGMVKYRNQVPSANVYYNLVKKTSEVIKRNDPNAIILAGSINPLDLRARYIDVNDWKWFEQLVNLGILNYIDGVSLHTYSFMNGNPLLRTPQGNLNRIDAFHTYFTKKTGRSIDVYITEAGVTNYDGPGGMDLIQSANFIKEYTSLVKKRSYIKGLWWYDLIDDGTDIKNKEHNFGFFKNNLEPKASAEFMMAK</sequence>
<name>A0A0P0YQP2_9ENTR</name>
<feature type="signal peptide" evidence="4">
    <location>
        <begin position="1"/>
        <end position="26"/>
    </location>
</feature>
<dbReference type="Pfam" id="PF00150">
    <property type="entry name" value="Cellulase"/>
    <property type="match status" value="1"/>
</dbReference>
<organism evidence="6">
    <name type="scientific">Klebsiella sp. 1702/49</name>
    <dbReference type="NCBI Taxonomy" id="1497800"/>
    <lineage>
        <taxon>Bacteria</taxon>
        <taxon>Pseudomonadati</taxon>
        <taxon>Pseudomonadota</taxon>
        <taxon>Gammaproteobacteria</taxon>
        <taxon>Enterobacterales</taxon>
        <taxon>Enterobacteriaceae</taxon>
        <taxon>Klebsiella/Raoultella group</taxon>
        <taxon>Klebsiella</taxon>
    </lineage>
</organism>
<dbReference type="AlphaFoldDB" id="A0A0P0YQP2"/>
<dbReference type="GO" id="GO:0000272">
    <property type="term" value="P:polysaccharide catabolic process"/>
    <property type="evidence" value="ECO:0007669"/>
    <property type="project" value="InterPro"/>
</dbReference>
<dbReference type="EMBL" id="AB924560">
    <property type="protein sequence ID" value="BAT23416.1"/>
    <property type="molecule type" value="Genomic_DNA"/>
</dbReference>
<reference evidence="6" key="2">
    <citation type="journal article" date="2015" name="Sci. Rep.">
        <title>Genetic analysis of capsular polysaccharide synthesis gene clusters in 79 capsular types of Klebsiella spp.</title>
        <authorList>
            <person name="Pan Y.J."/>
            <person name="Lin T.L."/>
            <person name="Chen C.T."/>
            <person name="Chen Y.Y."/>
            <person name="Hsieh P.F."/>
            <person name="Hsu C.R."/>
            <person name="Wu M.C."/>
            <person name="Wang J.T."/>
        </authorList>
    </citation>
    <scope>NUCLEOTIDE SEQUENCE</scope>
    <source>
        <strain evidence="6">1702/49</strain>
    </source>
</reference>
<evidence type="ECO:0000313" key="6">
    <source>
        <dbReference type="EMBL" id="BAT23416.1"/>
    </source>
</evidence>
<reference evidence="6" key="1">
    <citation type="submission" date="2014-04" db="EMBL/GenBank/DDBJ databases">
        <authorList>
            <person name="Harrison E."/>
        </authorList>
    </citation>
    <scope>NUCLEOTIDE SEQUENCE</scope>
    <source>
        <strain evidence="6">1702/49</strain>
    </source>
</reference>
<dbReference type="PANTHER" id="PTHR12631:SF10">
    <property type="entry name" value="BETA-XYLOSIDASE-LIKE PROTEIN-RELATED"/>
    <property type="match status" value="1"/>
</dbReference>
<dbReference type="PANTHER" id="PTHR12631">
    <property type="entry name" value="ALPHA-L-IDURONIDASE"/>
    <property type="match status" value="1"/>
</dbReference>
<evidence type="ECO:0000259" key="5">
    <source>
        <dbReference type="Pfam" id="PF00150"/>
    </source>
</evidence>
<evidence type="ECO:0000256" key="4">
    <source>
        <dbReference type="SAM" id="SignalP"/>
    </source>
</evidence>
<dbReference type="InterPro" id="IPR017853">
    <property type="entry name" value="GH"/>
</dbReference>
<evidence type="ECO:0000256" key="1">
    <source>
        <dbReference type="ARBA" id="ARBA00022801"/>
    </source>
</evidence>
<dbReference type="GO" id="GO:0004553">
    <property type="term" value="F:hydrolase activity, hydrolyzing O-glycosyl compounds"/>
    <property type="evidence" value="ECO:0007669"/>
    <property type="project" value="InterPro"/>
</dbReference>
<dbReference type="Gene3D" id="3.20.20.80">
    <property type="entry name" value="Glycosidases"/>
    <property type="match status" value="1"/>
</dbReference>
<feature type="domain" description="Glycoside hydrolase family 5" evidence="5">
    <location>
        <begin position="32"/>
        <end position="294"/>
    </location>
</feature>
<keyword evidence="2 3" id="KW-0326">Glycosidase</keyword>
<evidence type="ECO:0000256" key="3">
    <source>
        <dbReference type="RuleBase" id="RU361153"/>
    </source>
</evidence>
<proteinExistence type="inferred from homology"/>
<dbReference type="InterPro" id="IPR051923">
    <property type="entry name" value="Glycosyl_Hydrolase_39"/>
</dbReference>
<feature type="chain" id="PRO_5006057730" description="Glycoside hydrolase family 5 domain-containing protein" evidence="4">
    <location>
        <begin position="27"/>
        <end position="343"/>
    </location>
</feature>
<dbReference type="SUPFAM" id="SSF51445">
    <property type="entry name" value="(Trans)glycosidases"/>
    <property type="match status" value="1"/>
</dbReference>
<keyword evidence="1 3" id="KW-0378">Hydrolase</keyword>
<evidence type="ECO:0000256" key="2">
    <source>
        <dbReference type="ARBA" id="ARBA00023295"/>
    </source>
</evidence>
<keyword evidence="4" id="KW-0732">Signal</keyword>